<evidence type="ECO:0000259" key="1">
    <source>
        <dbReference type="Pfam" id="PF12706"/>
    </source>
</evidence>
<dbReference type="InterPro" id="IPR001279">
    <property type="entry name" value="Metallo-B-lactamas"/>
</dbReference>
<dbReference type="Pfam" id="PF12706">
    <property type="entry name" value="Lactamase_B_2"/>
    <property type="match status" value="1"/>
</dbReference>
<keyword evidence="3" id="KW-1185">Reference proteome</keyword>
<protein>
    <submittedName>
        <fullName evidence="2">MBL fold metallo-hydrolase</fullName>
    </submittedName>
</protein>
<dbReference type="PIRSF" id="PIRSF038896">
    <property type="entry name" value="NAPE-PLD"/>
    <property type="match status" value="1"/>
</dbReference>
<dbReference type="InterPro" id="IPR024884">
    <property type="entry name" value="NAPE-PLD"/>
</dbReference>
<dbReference type="PANTHER" id="PTHR15032">
    <property type="entry name" value="N-ACYL-PHOSPHATIDYLETHANOLAMINE-HYDROLYZING PHOSPHOLIPASE D"/>
    <property type="match status" value="1"/>
</dbReference>
<dbReference type="SUPFAM" id="SSF56281">
    <property type="entry name" value="Metallo-hydrolase/oxidoreductase"/>
    <property type="match status" value="1"/>
</dbReference>
<evidence type="ECO:0000313" key="3">
    <source>
        <dbReference type="Proteomes" id="UP001597100"/>
    </source>
</evidence>
<dbReference type="InterPro" id="IPR036866">
    <property type="entry name" value="RibonucZ/Hydroxyglut_hydro"/>
</dbReference>
<dbReference type="RefSeq" id="WP_380737039.1">
    <property type="nucleotide sequence ID" value="NZ_JBHTJP010000032.1"/>
</dbReference>
<gene>
    <name evidence="2" type="ORF">ACFQ1G_04300</name>
</gene>
<dbReference type="Gene3D" id="3.60.15.10">
    <property type="entry name" value="Ribonuclease Z/Hydroxyacylglutathione hydrolase-like"/>
    <property type="match status" value="1"/>
</dbReference>
<feature type="domain" description="Metallo-beta-lactamase" evidence="1">
    <location>
        <begin position="97"/>
        <end position="292"/>
    </location>
</feature>
<sequence>MNFKSFGKNPTGSRLSRIRSVSNYHDGSFQNVEPTSVNPDGVSIFTLLKKMFSRPSSVSPASEIPYVQTNLKELNGEGPEVVWFGHSSYLIRVNDYHILVDPVFSGTASPFRFFGKAFPGADTFNAEDFPEIDLLILTHDHYDHLDWESIRDLDAKVKTIVASLGVGSHLEYWGVSENKFSELNWWETKELSEAVKITATPSRHFSGRGFKRAQTLWSSFVLEIDNYRFFIGSDSGYDQSFKKIGEHFGSFDLAFLECGQYNKFWPQIHMFPEQTVQAAIDLNADLVQPVHWGKFVLSMHPWNEPVKRFISAAGKENINFVVPRVGEAYSLNNDIPREPWWEFENND</sequence>
<comment type="caution">
    <text evidence="2">The sequence shown here is derived from an EMBL/GenBank/DDBJ whole genome shotgun (WGS) entry which is preliminary data.</text>
</comment>
<accession>A0ABW3IDG2</accession>
<dbReference type="Proteomes" id="UP001597100">
    <property type="component" value="Unassembled WGS sequence"/>
</dbReference>
<dbReference type="PANTHER" id="PTHR15032:SF4">
    <property type="entry name" value="N-ACYL-PHOSPHATIDYLETHANOLAMINE-HYDROLYZING PHOSPHOLIPASE D"/>
    <property type="match status" value="1"/>
</dbReference>
<evidence type="ECO:0000313" key="2">
    <source>
        <dbReference type="EMBL" id="MFD0976006.1"/>
    </source>
</evidence>
<name>A0ABW3IDG2_9FLAO</name>
<proteinExistence type="predicted"/>
<reference evidence="3" key="1">
    <citation type="journal article" date="2019" name="Int. J. Syst. Evol. Microbiol.">
        <title>The Global Catalogue of Microorganisms (GCM) 10K type strain sequencing project: providing services to taxonomists for standard genome sequencing and annotation.</title>
        <authorList>
            <consortium name="The Broad Institute Genomics Platform"/>
            <consortium name="The Broad Institute Genome Sequencing Center for Infectious Disease"/>
            <person name="Wu L."/>
            <person name="Ma J."/>
        </authorList>
    </citation>
    <scope>NUCLEOTIDE SEQUENCE [LARGE SCALE GENOMIC DNA]</scope>
    <source>
        <strain evidence="3">CCUG 60898</strain>
    </source>
</reference>
<organism evidence="2 3">
    <name type="scientific">Salinimicrobium gaetbulicola</name>
    <dbReference type="NCBI Taxonomy" id="999702"/>
    <lineage>
        <taxon>Bacteria</taxon>
        <taxon>Pseudomonadati</taxon>
        <taxon>Bacteroidota</taxon>
        <taxon>Flavobacteriia</taxon>
        <taxon>Flavobacteriales</taxon>
        <taxon>Flavobacteriaceae</taxon>
        <taxon>Salinimicrobium</taxon>
    </lineage>
</organism>
<dbReference type="EMBL" id="JBHTJP010000032">
    <property type="protein sequence ID" value="MFD0976006.1"/>
    <property type="molecule type" value="Genomic_DNA"/>
</dbReference>